<name>A0A2Z6P2Q7_TRISU</name>
<evidence type="ECO:0000313" key="2">
    <source>
        <dbReference type="EMBL" id="GAU37959.1"/>
    </source>
</evidence>
<keyword evidence="3" id="KW-1185">Reference proteome</keyword>
<protein>
    <submittedName>
        <fullName evidence="2">Uncharacterized protein</fullName>
    </submittedName>
</protein>
<dbReference type="Proteomes" id="UP000242715">
    <property type="component" value="Unassembled WGS sequence"/>
</dbReference>
<dbReference type="EMBL" id="DF973696">
    <property type="protein sequence ID" value="GAU37959.1"/>
    <property type="molecule type" value="Genomic_DNA"/>
</dbReference>
<evidence type="ECO:0000256" key="1">
    <source>
        <dbReference type="SAM" id="Phobius"/>
    </source>
</evidence>
<dbReference type="OrthoDB" id="1898501at2759"/>
<organism evidence="2 3">
    <name type="scientific">Trifolium subterraneum</name>
    <name type="common">Subterranean clover</name>
    <dbReference type="NCBI Taxonomy" id="3900"/>
    <lineage>
        <taxon>Eukaryota</taxon>
        <taxon>Viridiplantae</taxon>
        <taxon>Streptophyta</taxon>
        <taxon>Embryophyta</taxon>
        <taxon>Tracheophyta</taxon>
        <taxon>Spermatophyta</taxon>
        <taxon>Magnoliopsida</taxon>
        <taxon>eudicotyledons</taxon>
        <taxon>Gunneridae</taxon>
        <taxon>Pentapetalae</taxon>
        <taxon>rosids</taxon>
        <taxon>fabids</taxon>
        <taxon>Fabales</taxon>
        <taxon>Fabaceae</taxon>
        <taxon>Papilionoideae</taxon>
        <taxon>50 kb inversion clade</taxon>
        <taxon>NPAAA clade</taxon>
        <taxon>Hologalegina</taxon>
        <taxon>IRL clade</taxon>
        <taxon>Trifolieae</taxon>
        <taxon>Trifolium</taxon>
    </lineage>
</organism>
<dbReference type="Gene3D" id="1.20.1250.20">
    <property type="entry name" value="MFS general substrate transporter like domains"/>
    <property type="match status" value="1"/>
</dbReference>
<dbReference type="AlphaFoldDB" id="A0A2Z6P2Q7"/>
<evidence type="ECO:0000313" key="3">
    <source>
        <dbReference type="Proteomes" id="UP000242715"/>
    </source>
</evidence>
<keyword evidence="1" id="KW-1133">Transmembrane helix</keyword>
<accession>A0A2Z6P2Q7</accession>
<gene>
    <name evidence="2" type="ORF">TSUD_269740</name>
</gene>
<dbReference type="InterPro" id="IPR036259">
    <property type="entry name" value="MFS_trans_sf"/>
</dbReference>
<reference evidence="3" key="1">
    <citation type="journal article" date="2017" name="Front. Plant Sci.">
        <title>Climate Clever Clovers: New Paradigm to Reduce the Environmental Footprint of Ruminants by Breeding Low Methanogenic Forages Utilizing Haplotype Variation.</title>
        <authorList>
            <person name="Kaur P."/>
            <person name="Appels R."/>
            <person name="Bayer P.E."/>
            <person name="Keeble-Gagnere G."/>
            <person name="Wang J."/>
            <person name="Hirakawa H."/>
            <person name="Shirasawa K."/>
            <person name="Vercoe P."/>
            <person name="Stefanova K."/>
            <person name="Durmic Z."/>
            <person name="Nichols P."/>
            <person name="Revell C."/>
            <person name="Isobe S.N."/>
            <person name="Edwards D."/>
            <person name="Erskine W."/>
        </authorList>
    </citation>
    <scope>NUCLEOTIDE SEQUENCE [LARGE SCALE GENOMIC DNA]</scope>
    <source>
        <strain evidence="3">cv. Daliak</strain>
    </source>
</reference>
<feature type="transmembrane region" description="Helical" evidence="1">
    <location>
        <begin position="68"/>
        <end position="94"/>
    </location>
</feature>
<proteinExistence type="predicted"/>
<keyword evidence="1" id="KW-0472">Membrane</keyword>
<sequence length="95" mass="10268">MEESNDILLDDELVLVDGAVDYSGQPAVRSKSGYWRAAWFIIGPLQQSTATAAENVNIWAGTVSLLPFLGAFIADSFLGRYGTIILASLIYILVS</sequence>
<keyword evidence="1" id="KW-0812">Transmembrane</keyword>